<feature type="binding site" evidence="6">
    <location>
        <position position="242"/>
    </location>
    <ligand>
        <name>K(+)</name>
        <dbReference type="ChEBI" id="CHEBI:29103"/>
    </ligand>
</feature>
<dbReference type="InterPro" id="IPR005225">
    <property type="entry name" value="Small_GTP-bd"/>
</dbReference>
<evidence type="ECO:0000256" key="2">
    <source>
        <dbReference type="ARBA" id="ARBA00022694"/>
    </source>
</evidence>
<evidence type="ECO:0000256" key="3">
    <source>
        <dbReference type="ARBA" id="ARBA00022741"/>
    </source>
</evidence>
<keyword evidence="6" id="KW-0479">Metal-binding</keyword>
<dbReference type="NCBIfam" id="NF003661">
    <property type="entry name" value="PRK05291.1-3"/>
    <property type="match status" value="1"/>
</dbReference>
<evidence type="ECO:0000256" key="1">
    <source>
        <dbReference type="ARBA" id="ARBA00011043"/>
    </source>
</evidence>
<keyword evidence="2 6" id="KW-0819">tRNA processing</keyword>
<accession>A0ABS2D7N0</accession>
<dbReference type="NCBIfam" id="TIGR00231">
    <property type="entry name" value="small_GTP"/>
    <property type="match status" value="1"/>
</dbReference>
<reference evidence="10 11" key="1">
    <citation type="submission" date="2020-12" db="EMBL/GenBank/DDBJ databases">
        <title>Sphingomonas sp.</title>
        <authorList>
            <person name="Kim M.K."/>
        </authorList>
    </citation>
    <scope>NUCLEOTIDE SEQUENCE [LARGE SCALE GENOMIC DNA]</scope>
    <source>
        <strain evidence="10 11">BT552</strain>
    </source>
</reference>
<feature type="binding site" evidence="6">
    <location>
        <position position="423"/>
    </location>
    <ligand>
        <name>(6S)-5-formyl-5,6,7,8-tetrahydrofolate</name>
        <dbReference type="ChEBI" id="CHEBI:57457"/>
    </ligand>
</feature>
<dbReference type="InterPro" id="IPR027266">
    <property type="entry name" value="TrmE/GcvT-like"/>
</dbReference>
<dbReference type="SUPFAM" id="SSF52540">
    <property type="entry name" value="P-loop containing nucleoside triphosphate hydrolases"/>
    <property type="match status" value="1"/>
</dbReference>
<comment type="caution">
    <text evidence="6">Lacks conserved residue(s) required for the propagation of feature annotation.</text>
</comment>
<comment type="function">
    <text evidence="6">Exhibits a very high intrinsic GTPase hydrolysis rate. Involved in the addition of a carboxymethylaminomethyl (cmnm) group at the wobble position (U34) of certain tRNAs, forming tRNA-cmnm(5)s(2)U34.</text>
</comment>
<name>A0ABS2D7N0_9SPHN</name>
<feature type="domain" description="GTP-binding protein TrmE N-terminal" evidence="8">
    <location>
        <begin position="4"/>
        <end position="118"/>
    </location>
</feature>
<dbReference type="PANTHER" id="PTHR42714">
    <property type="entry name" value="TRNA MODIFICATION GTPASE GTPBP3"/>
    <property type="match status" value="1"/>
</dbReference>
<dbReference type="CDD" id="cd14858">
    <property type="entry name" value="TrmE_N"/>
    <property type="match status" value="1"/>
</dbReference>
<keyword evidence="6" id="KW-0963">Cytoplasm</keyword>
<comment type="caution">
    <text evidence="10">The sequence shown here is derived from an EMBL/GenBank/DDBJ whole genome shotgun (WGS) entry which is preliminary data.</text>
</comment>
<evidence type="ECO:0000256" key="4">
    <source>
        <dbReference type="ARBA" id="ARBA00022958"/>
    </source>
</evidence>
<keyword evidence="4 6" id="KW-0630">Potassium</keyword>
<feature type="binding site" evidence="6">
    <location>
        <position position="78"/>
    </location>
    <ligand>
        <name>(6S)-5-formyl-5,6,7,8-tetrahydrofolate</name>
        <dbReference type="ChEBI" id="CHEBI:57457"/>
    </ligand>
</feature>
<dbReference type="InterPro" id="IPR031168">
    <property type="entry name" value="G_TrmE"/>
</dbReference>
<keyword evidence="5 6" id="KW-0342">GTP-binding</keyword>
<comment type="cofactor">
    <cofactor evidence="6">
        <name>K(+)</name>
        <dbReference type="ChEBI" id="CHEBI:29103"/>
    </cofactor>
    <text evidence="6">Binds 1 potassium ion per subunit.</text>
</comment>
<evidence type="ECO:0000256" key="5">
    <source>
        <dbReference type="ARBA" id="ARBA00023134"/>
    </source>
</evidence>
<sequence>MIDTIAAVSSGQPPAAIAVIRVSGPAAFAAGEALAGSLPSPRTAKLRTLRDPAGSVLDRVLMLAFPGPATATGEDLVEIHCHGGRAVVASILTTLVDSATVRLAEPGEFTRRALTNGRIDLTEAEGLADLLAAETEGQRRVAIAAAEGNVSRSIEGWITELAILSARIEAVLDYGEDDAVDEDIDAIALDARTLGTSIHDVASAPPVDALHRGIVVVLAGPPNAGKSTLLNLLAEQDAAIVSPIAGTTRDRIEVQVARGGLAYRLTDTAGLTRTDDIVEAIGVGRAEQAIDAGDIVLWLGDGAPPRQDAIRVHAKSDLPDRRVVPTNADVVISQSDPQSIEAVWNAISARAVTLIPSIDLVPLRAHQAELCRTAAHALLDATRDPLLLGENLRIALKALAAVTGADATEAMLDALFSRFCLGK</sequence>
<feature type="binding site" evidence="6">
    <location>
        <begin position="242"/>
        <end position="248"/>
    </location>
    <ligand>
        <name>GTP</name>
        <dbReference type="ChEBI" id="CHEBI:37565"/>
    </ligand>
</feature>
<dbReference type="EC" id="3.6.-.-" evidence="6"/>
<feature type="binding site" evidence="6">
    <location>
        <position position="244"/>
    </location>
    <ligand>
        <name>K(+)</name>
        <dbReference type="ChEBI" id="CHEBI:29103"/>
    </ligand>
</feature>
<feature type="binding site" evidence="6">
    <location>
        <position position="118"/>
    </location>
    <ligand>
        <name>(6S)-5-formyl-5,6,7,8-tetrahydrofolate</name>
        <dbReference type="ChEBI" id="CHEBI:57457"/>
    </ligand>
</feature>
<feature type="binding site" evidence="6">
    <location>
        <position position="227"/>
    </location>
    <ligand>
        <name>Mg(2+)</name>
        <dbReference type="ChEBI" id="CHEBI:18420"/>
    </ligand>
</feature>
<comment type="subcellular location">
    <subcellularLocation>
        <location evidence="6">Cytoplasm</location>
    </subcellularLocation>
</comment>
<evidence type="ECO:0000259" key="7">
    <source>
        <dbReference type="Pfam" id="PF01926"/>
    </source>
</evidence>
<dbReference type="CDD" id="cd04164">
    <property type="entry name" value="trmE"/>
    <property type="match status" value="1"/>
</dbReference>
<dbReference type="Pfam" id="PF10396">
    <property type="entry name" value="TrmE_N"/>
    <property type="match status" value="1"/>
</dbReference>
<dbReference type="Gene3D" id="1.20.120.430">
    <property type="entry name" value="tRNA modification GTPase MnmE domain 2"/>
    <property type="match status" value="1"/>
</dbReference>
<dbReference type="HAMAP" id="MF_00379">
    <property type="entry name" value="GTPase_MnmE"/>
    <property type="match status" value="1"/>
</dbReference>
<dbReference type="Proteomes" id="UP000763641">
    <property type="component" value="Unassembled WGS sequence"/>
</dbReference>
<dbReference type="InterPro" id="IPR004520">
    <property type="entry name" value="GTPase_MnmE"/>
</dbReference>
<feature type="binding site" evidence="6">
    <location>
        <position position="248"/>
    </location>
    <ligand>
        <name>Mg(2+)</name>
        <dbReference type="ChEBI" id="CHEBI:18420"/>
    </ligand>
</feature>
<dbReference type="Pfam" id="PF12631">
    <property type="entry name" value="MnmE_helical"/>
    <property type="match status" value="1"/>
</dbReference>
<dbReference type="Gene3D" id="3.40.50.300">
    <property type="entry name" value="P-loop containing nucleotide triphosphate hydrolases"/>
    <property type="match status" value="1"/>
</dbReference>
<dbReference type="SUPFAM" id="SSF103025">
    <property type="entry name" value="Folate-binding domain"/>
    <property type="match status" value="1"/>
</dbReference>
<protein>
    <recommendedName>
        <fullName evidence="6">tRNA modification GTPase MnmE</fullName>
        <ecNumber evidence="6">3.6.-.-</ecNumber>
    </recommendedName>
</protein>
<comment type="subunit">
    <text evidence="6">Homodimer. Heterotetramer of two MnmE and two MnmG subunits.</text>
</comment>
<keyword evidence="6" id="KW-0378">Hydrolase</keyword>
<organism evidence="10 11">
    <name type="scientific">Sphingomonas longa</name>
    <dbReference type="NCBI Taxonomy" id="2778730"/>
    <lineage>
        <taxon>Bacteria</taxon>
        <taxon>Pseudomonadati</taxon>
        <taxon>Pseudomonadota</taxon>
        <taxon>Alphaproteobacteria</taxon>
        <taxon>Sphingomonadales</taxon>
        <taxon>Sphingomonadaceae</taxon>
        <taxon>Sphingomonas</taxon>
    </lineage>
</organism>
<proteinExistence type="inferred from homology"/>
<dbReference type="Pfam" id="PF01926">
    <property type="entry name" value="MMR_HSR1"/>
    <property type="match status" value="1"/>
</dbReference>
<feature type="binding site" evidence="6">
    <location>
        <begin position="223"/>
        <end position="228"/>
    </location>
    <ligand>
        <name>GTP</name>
        <dbReference type="ChEBI" id="CHEBI:37565"/>
    </ligand>
</feature>
<gene>
    <name evidence="6 10" type="primary">mnmE</name>
    <name evidence="6" type="synonym">trmE</name>
    <name evidence="10" type="ORF">ILT43_11195</name>
</gene>
<dbReference type="InterPro" id="IPR027368">
    <property type="entry name" value="MnmE_dom2"/>
</dbReference>
<feature type="domain" description="G" evidence="7">
    <location>
        <begin position="216"/>
        <end position="306"/>
    </location>
</feature>
<feature type="domain" description="MnmE helical" evidence="9">
    <location>
        <begin position="121"/>
        <end position="420"/>
    </location>
</feature>
<dbReference type="PANTHER" id="PTHR42714:SF2">
    <property type="entry name" value="TRNA MODIFICATION GTPASE GTPBP3, MITOCHONDRIAL"/>
    <property type="match status" value="1"/>
</dbReference>
<dbReference type="Gene3D" id="3.30.1360.120">
    <property type="entry name" value="Probable tRNA modification gtpase trme, domain 1"/>
    <property type="match status" value="1"/>
</dbReference>
<feature type="binding site" evidence="6">
    <location>
        <position position="21"/>
    </location>
    <ligand>
        <name>(6S)-5-formyl-5,6,7,8-tetrahydrofolate</name>
        <dbReference type="ChEBI" id="CHEBI:57457"/>
    </ligand>
</feature>
<evidence type="ECO:0000313" key="10">
    <source>
        <dbReference type="EMBL" id="MBM6576942.1"/>
    </source>
</evidence>
<dbReference type="InterPro" id="IPR025867">
    <property type="entry name" value="MnmE_helical"/>
</dbReference>
<dbReference type="InterPro" id="IPR006073">
    <property type="entry name" value="GTP-bd"/>
</dbReference>
<feature type="binding site" evidence="6">
    <location>
        <position position="247"/>
    </location>
    <ligand>
        <name>K(+)</name>
        <dbReference type="ChEBI" id="CHEBI:29103"/>
    </ligand>
</feature>
<keyword evidence="11" id="KW-1185">Reference proteome</keyword>
<evidence type="ECO:0000313" key="11">
    <source>
        <dbReference type="Proteomes" id="UP000763641"/>
    </source>
</evidence>
<keyword evidence="6" id="KW-0460">Magnesium</keyword>
<feature type="binding site" evidence="6">
    <location>
        <begin position="267"/>
        <end position="270"/>
    </location>
    <ligand>
        <name>GTP</name>
        <dbReference type="ChEBI" id="CHEBI:37565"/>
    </ligand>
</feature>
<evidence type="ECO:0000259" key="8">
    <source>
        <dbReference type="Pfam" id="PF10396"/>
    </source>
</evidence>
<evidence type="ECO:0000259" key="9">
    <source>
        <dbReference type="Pfam" id="PF12631"/>
    </source>
</evidence>
<dbReference type="EMBL" id="JAFEMC010000003">
    <property type="protein sequence ID" value="MBM6576942.1"/>
    <property type="molecule type" value="Genomic_DNA"/>
</dbReference>
<feature type="binding site" evidence="6">
    <location>
        <position position="223"/>
    </location>
    <ligand>
        <name>K(+)</name>
        <dbReference type="ChEBI" id="CHEBI:29103"/>
    </ligand>
</feature>
<dbReference type="RefSeq" id="WP_204199049.1">
    <property type="nucleotide sequence ID" value="NZ_JAFEMC010000003.1"/>
</dbReference>
<evidence type="ECO:0000256" key="6">
    <source>
        <dbReference type="HAMAP-Rule" id="MF_00379"/>
    </source>
</evidence>
<dbReference type="InterPro" id="IPR018948">
    <property type="entry name" value="GTP-bd_TrmE_N"/>
</dbReference>
<comment type="similarity">
    <text evidence="1 6">Belongs to the TRAFAC class TrmE-Era-EngA-EngB-Septin-like GTPase superfamily. TrmE GTPase family.</text>
</comment>
<keyword evidence="3 6" id="KW-0547">Nucleotide-binding</keyword>
<dbReference type="InterPro" id="IPR027417">
    <property type="entry name" value="P-loop_NTPase"/>
</dbReference>